<name>A0AAW0NRX6_9GOBI</name>
<accession>A0AAW0NRX6</accession>
<reference evidence="3" key="1">
    <citation type="submission" date="2024-04" db="EMBL/GenBank/DDBJ databases">
        <title>Salinicola lusitanus LLJ914,a marine bacterium isolated from the Okinawa Trough.</title>
        <authorList>
            <person name="Li J."/>
        </authorList>
    </citation>
    <scope>NUCLEOTIDE SEQUENCE [LARGE SCALE GENOMIC DNA]</scope>
</reference>
<protein>
    <submittedName>
        <fullName evidence="2">Uncharacterized protein</fullName>
    </submittedName>
</protein>
<dbReference type="AlphaFoldDB" id="A0AAW0NRX6"/>
<feature type="compositionally biased region" description="Pro residues" evidence="1">
    <location>
        <begin position="242"/>
        <end position="252"/>
    </location>
</feature>
<evidence type="ECO:0000256" key="1">
    <source>
        <dbReference type="SAM" id="MobiDB-lite"/>
    </source>
</evidence>
<feature type="compositionally biased region" description="Basic and acidic residues" evidence="1">
    <location>
        <begin position="184"/>
        <end position="200"/>
    </location>
</feature>
<feature type="compositionally biased region" description="Pro residues" evidence="1">
    <location>
        <begin position="279"/>
        <end position="289"/>
    </location>
</feature>
<proteinExistence type="predicted"/>
<keyword evidence="3" id="KW-1185">Reference proteome</keyword>
<dbReference type="EMBL" id="JBBPFD010000014">
    <property type="protein sequence ID" value="KAK7898856.1"/>
    <property type="molecule type" value="Genomic_DNA"/>
</dbReference>
<comment type="caution">
    <text evidence="2">The sequence shown here is derived from an EMBL/GenBank/DDBJ whole genome shotgun (WGS) entry which is preliminary data.</text>
</comment>
<evidence type="ECO:0000313" key="3">
    <source>
        <dbReference type="Proteomes" id="UP001460270"/>
    </source>
</evidence>
<organism evidence="2 3">
    <name type="scientific">Mugilogobius chulae</name>
    <name type="common">yellowstripe goby</name>
    <dbReference type="NCBI Taxonomy" id="88201"/>
    <lineage>
        <taxon>Eukaryota</taxon>
        <taxon>Metazoa</taxon>
        <taxon>Chordata</taxon>
        <taxon>Craniata</taxon>
        <taxon>Vertebrata</taxon>
        <taxon>Euteleostomi</taxon>
        <taxon>Actinopterygii</taxon>
        <taxon>Neopterygii</taxon>
        <taxon>Teleostei</taxon>
        <taxon>Neoteleostei</taxon>
        <taxon>Acanthomorphata</taxon>
        <taxon>Gobiaria</taxon>
        <taxon>Gobiiformes</taxon>
        <taxon>Gobioidei</taxon>
        <taxon>Gobiidae</taxon>
        <taxon>Gobionellinae</taxon>
        <taxon>Mugilogobius</taxon>
    </lineage>
</organism>
<dbReference type="Proteomes" id="UP001460270">
    <property type="component" value="Unassembled WGS sequence"/>
</dbReference>
<feature type="compositionally biased region" description="Basic and acidic residues" evidence="1">
    <location>
        <begin position="339"/>
        <end position="353"/>
    </location>
</feature>
<feature type="compositionally biased region" description="Polar residues" evidence="1">
    <location>
        <begin position="16"/>
        <end position="25"/>
    </location>
</feature>
<feature type="region of interest" description="Disordered" evidence="1">
    <location>
        <begin position="1"/>
        <end position="25"/>
    </location>
</feature>
<evidence type="ECO:0000313" key="2">
    <source>
        <dbReference type="EMBL" id="KAK7898856.1"/>
    </source>
</evidence>
<gene>
    <name evidence="2" type="ORF">WMY93_019709</name>
</gene>
<feature type="region of interest" description="Disordered" evidence="1">
    <location>
        <begin position="95"/>
        <end position="353"/>
    </location>
</feature>
<sequence>MDKTMVALNPNPASVGETSSVLPQQTPVVSNGQSFRQYPYADSTSQSANAAPVANYQQLLAQIGDVAPGAATNITNIVEKINERGWFNAIYPEGSSQQSLNVPPGPLDSTQPGQFPYPSLQKPTDGADESTSAYLPPQTGLPALPDYFNPPGAPPGLGGVREQQPAPWKTPHQDDSLRNPPEYLDERRYHEDEMYRRDPFQDEPYGPPPGGEPYFGPRMRGRVTPPLSPPGDEYYDYQHGAAPPPRRPPPQHHPNMRGRGMRPPLRPPMPGHHLRGHPRPPFPGGPAPEPWLRGKRPGPRRGGGPSFPRKGPLPRGDGELEIKGQLQMKCPEFGLTSPTRDEKRNRPGEKTEE</sequence>